<evidence type="ECO:0000256" key="1">
    <source>
        <dbReference type="ARBA" id="ARBA00007953"/>
    </source>
</evidence>
<dbReference type="GO" id="GO:0031119">
    <property type="term" value="P:tRNA pseudouridine synthesis"/>
    <property type="evidence" value="ECO:0007669"/>
    <property type="project" value="UniProtKB-UniRule"/>
</dbReference>
<evidence type="ECO:0000259" key="5">
    <source>
        <dbReference type="PROSITE" id="PS50984"/>
    </source>
</evidence>
<name>A0A1I6G4L6_9EURY</name>
<dbReference type="PANTHER" id="PTHR13326:SF21">
    <property type="entry name" value="PSEUDOURIDYLATE SYNTHASE PUS7L"/>
    <property type="match status" value="1"/>
</dbReference>
<feature type="active site" description="Nucleophile" evidence="4">
    <location>
        <position position="93"/>
    </location>
</feature>
<evidence type="ECO:0000313" key="6">
    <source>
        <dbReference type="EMBL" id="SFR36997.1"/>
    </source>
</evidence>
<dbReference type="InterPro" id="IPR020119">
    <property type="entry name" value="PsdUridine_synth_TruD_CS"/>
</dbReference>
<evidence type="ECO:0000313" key="7">
    <source>
        <dbReference type="Proteomes" id="UP000243250"/>
    </source>
</evidence>
<reference evidence="7" key="1">
    <citation type="submission" date="2016-10" db="EMBL/GenBank/DDBJ databases">
        <authorList>
            <person name="Varghese N."/>
            <person name="Submissions S."/>
        </authorList>
    </citation>
    <scope>NUCLEOTIDE SEQUENCE [LARGE SCALE GENOMIC DNA]</scope>
    <source>
        <strain evidence="7">CGMCC 1.8711</strain>
    </source>
</reference>
<keyword evidence="2 4" id="KW-0819">tRNA processing</keyword>
<organism evidence="6 7">
    <name type="scientific">Halogeometricum limi</name>
    <dbReference type="NCBI Taxonomy" id="555875"/>
    <lineage>
        <taxon>Archaea</taxon>
        <taxon>Methanobacteriati</taxon>
        <taxon>Methanobacteriota</taxon>
        <taxon>Stenosarchaea group</taxon>
        <taxon>Halobacteria</taxon>
        <taxon>Halobacteriales</taxon>
        <taxon>Haloferacaceae</taxon>
        <taxon>Halogeometricum</taxon>
    </lineage>
</organism>
<dbReference type="Gene3D" id="3.30.70.3160">
    <property type="match status" value="1"/>
</dbReference>
<dbReference type="PROSITE" id="PS50984">
    <property type="entry name" value="TRUD"/>
    <property type="match status" value="1"/>
</dbReference>
<comment type="function">
    <text evidence="4">Could be responsible for synthesis of pseudouridine from uracil-13 in transfer RNAs.</text>
</comment>
<gene>
    <name evidence="4" type="primary">truD</name>
    <name evidence="6" type="ORF">SAMN04488124_0844</name>
</gene>
<dbReference type="Proteomes" id="UP000243250">
    <property type="component" value="Unassembled WGS sequence"/>
</dbReference>
<accession>A0A1I6G4L6</accession>
<dbReference type="OrthoDB" id="1798at2157"/>
<protein>
    <recommendedName>
        <fullName evidence="4">Probable tRNA pseudouridine synthase D</fullName>
        <ecNumber evidence="4">5.4.99.27</ecNumber>
    </recommendedName>
    <alternativeName>
        <fullName evidence="4">tRNA pseudouridine(13) synthase</fullName>
    </alternativeName>
    <alternativeName>
        <fullName evidence="4">tRNA pseudouridylate synthase D</fullName>
    </alternativeName>
    <alternativeName>
        <fullName evidence="4">tRNA-uridine isomerase D</fullName>
    </alternativeName>
</protein>
<evidence type="ECO:0000256" key="2">
    <source>
        <dbReference type="ARBA" id="ARBA00022694"/>
    </source>
</evidence>
<dbReference type="Gene3D" id="3.30.2350.20">
    <property type="entry name" value="TruD, catalytic domain"/>
    <property type="match status" value="1"/>
</dbReference>
<dbReference type="EC" id="5.4.99.27" evidence="4"/>
<dbReference type="InterPro" id="IPR042214">
    <property type="entry name" value="TruD_catalytic"/>
</dbReference>
<dbReference type="RefSeq" id="WP_089877016.1">
    <property type="nucleotide sequence ID" value="NZ_FOYS01000001.1"/>
</dbReference>
<sequence length="464" mass="51485">MREAHSTERTVGIDYYVSDADGTCGRLRVDPEDFRVREVEGMTAVDVDEDPGDYPYLLLRVTLREWDTNDFARRLSDALGVSRERVAWAGTKDKYAVTTQLFSVRDVSPDDLPEIRNADVDVLGRIGRDLHFGDLAGNEFDIRVSDADAPENAAAVTAQLAAFLSDDADTDADGDAPTPTEDAVSVAVPNYFGHQRFGSRRPVTHVVGLHVAREEWREAVLAYIGNPAPAEPEGTRAAREFVDEQADSADPDWHAALAEMPNRLRFERSMLHRLAEDGDETADDWRHALEAVPRNLQRLFVNAAQSYVFNRILSERLDRGIPLTRPVEGDVVCFADRDVPDSLYRADPDRTQVATGRRVEVMSRHCERGRAFVTAPLVGTETELADGEAGEVERAVLDELDLSPVDFDLPGEFDSTGTRRAVLLRTDVETSVGDDGYELSFSLPSGSYATVLLREYLKTTPQDL</sequence>
<dbReference type="AlphaFoldDB" id="A0A1I6G4L6"/>
<comment type="catalytic activity">
    <reaction evidence="4">
        <text>uridine(13) in tRNA = pseudouridine(13) in tRNA</text>
        <dbReference type="Rhea" id="RHEA:42540"/>
        <dbReference type="Rhea" id="RHEA-COMP:10105"/>
        <dbReference type="Rhea" id="RHEA-COMP:10106"/>
        <dbReference type="ChEBI" id="CHEBI:65314"/>
        <dbReference type="ChEBI" id="CHEBI:65315"/>
        <dbReference type="EC" id="5.4.99.27"/>
    </reaction>
</comment>
<comment type="similarity">
    <text evidence="1 4">Belongs to the pseudouridine synthase TruD family.</text>
</comment>
<feature type="domain" description="TRUD" evidence="5">
    <location>
        <begin position="187"/>
        <end position="424"/>
    </location>
</feature>
<evidence type="ECO:0000256" key="4">
    <source>
        <dbReference type="HAMAP-Rule" id="MF_01082"/>
    </source>
</evidence>
<dbReference type="EMBL" id="FOYS01000001">
    <property type="protein sequence ID" value="SFR36997.1"/>
    <property type="molecule type" value="Genomic_DNA"/>
</dbReference>
<dbReference type="GO" id="GO:0003723">
    <property type="term" value="F:RNA binding"/>
    <property type="evidence" value="ECO:0007669"/>
    <property type="project" value="InterPro"/>
</dbReference>
<dbReference type="GO" id="GO:0160150">
    <property type="term" value="F:tRNA pseudouridine(13) synthase activity"/>
    <property type="evidence" value="ECO:0007669"/>
    <property type="project" value="UniProtKB-EC"/>
</dbReference>
<dbReference type="InterPro" id="IPR020103">
    <property type="entry name" value="PsdUridine_synth_cat_dom_sf"/>
</dbReference>
<keyword evidence="7" id="KW-1185">Reference proteome</keyword>
<dbReference type="PROSITE" id="PS01268">
    <property type="entry name" value="UPF0024"/>
    <property type="match status" value="1"/>
</dbReference>
<dbReference type="NCBIfam" id="TIGR00094">
    <property type="entry name" value="tRNA_TruD_broad"/>
    <property type="match status" value="1"/>
</dbReference>
<dbReference type="Gene3D" id="1.10.1510.30">
    <property type="match status" value="1"/>
</dbReference>
<dbReference type="STRING" id="555875.SAMN04488124_0844"/>
<dbReference type="InterPro" id="IPR001656">
    <property type="entry name" value="PsdUridine_synth_TruD"/>
</dbReference>
<proteinExistence type="inferred from homology"/>
<dbReference type="SUPFAM" id="SSF55120">
    <property type="entry name" value="Pseudouridine synthase"/>
    <property type="match status" value="1"/>
</dbReference>
<keyword evidence="3 4" id="KW-0413">Isomerase</keyword>
<dbReference type="PIRSF" id="PIRSF037016">
    <property type="entry name" value="Pseudouridin_synth_euk_prd"/>
    <property type="match status" value="1"/>
</dbReference>
<evidence type="ECO:0000256" key="3">
    <source>
        <dbReference type="ARBA" id="ARBA00023235"/>
    </source>
</evidence>
<dbReference type="Pfam" id="PF01142">
    <property type="entry name" value="TruD"/>
    <property type="match status" value="1"/>
</dbReference>
<dbReference type="NCBIfam" id="NF002158">
    <property type="entry name" value="PRK00984.2-3"/>
    <property type="match status" value="1"/>
</dbReference>
<dbReference type="PANTHER" id="PTHR13326">
    <property type="entry name" value="TRNA PSEUDOURIDINE SYNTHASE D"/>
    <property type="match status" value="1"/>
</dbReference>
<dbReference type="InterPro" id="IPR011760">
    <property type="entry name" value="PsdUridine_synth_TruD_insert"/>
</dbReference>
<dbReference type="HAMAP" id="MF_01082">
    <property type="entry name" value="TruD"/>
    <property type="match status" value="1"/>
</dbReference>